<evidence type="ECO:0000256" key="3">
    <source>
        <dbReference type="ARBA" id="ARBA00022452"/>
    </source>
</evidence>
<evidence type="ECO:0000256" key="7">
    <source>
        <dbReference type="ARBA" id="ARBA00023237"/>
    </source>
</evidence>
<name>A0A806J4P0_GLAPU</name>
<evidence type="ECO:0000256" key="1">
    <source>
        <dbReference type="ARBA" id="ARBA00004241"/>
    </source>
</evidence>
<dbReference type="SUPFAM" id="SSF54523">
    <property type="entry name" value="Pili subunits"/>
    <property type="match status" value="1"/>
</dbReference>
<dbReference type="InterPro" id="IPR045584">
    <property type="entry name" value="Pilin-like"/>
</dbReference>
<keyword evidence="5" id="KW-0732">Signal</keyword>
<organism evidence="9 10">
    <name type="scientific">Glaesserella parasuis ZJ0906</name>
    <dbReference type="NCBI Taxonomy" id="1322346"/>
    <lineage>
        <taxon>Bacteria</taxon>
        <taxon>Pseudomonadati</taxon>
        <taxon>Pseudomonadota</taxon>
        <taxon>Gammaproteobacteria</taxon>
        <taxon>Pasteurellales</taxon>
        <taxon>Pasteurellaceae</taxon>
        <taxon>Glaesserella</taxon>
    </lineage>
</organism>
<evidence type="ECO:0000256" key="4">
    <source>
        <dbReference type="ARBA" id="ARBA00022692"/>
    </source>
</evidence>
<dbReference type="Proteomes" id="UP000014672">
    <property type="component" value="Chromosome"/>
</dbReference>
<sequence length="65" mass="6974">MANLPQIYLPGKSAISVSSAQYRGQSAYAIGYSRTSDNGKWLIRASVSSNTQRDTMIGGGASFVW</sequence>
<feature type="domain" description="Trimeric autotransporter adhesin YadA-like C-terminal membrane anchor" evidence="8">
    <location>
        <begin position="5"/>
        <end position="65"/>
    </location>
</feature>
<keyword evidence="7" id="KW-0998">Cell outer membrane</keyword>
<dbReference type="GO" id="GO:0009986">
    <property type="term" value="C:cell surface"/>
    <property type="evidence" value="ECO:0007669"/>
    <property type="project" value="UniProtKB-SubCell"/>
</dbReference>
<evidence type="ECO:0000313" key="9">
    <source>
        <dbReference type="EMBL" id="AGO16589.1"/>
    </source>
</evidence>
<evidence type="ECO:0000256" key="2">
    <source>
        <dbReference type="ARBA" id="ARBA00004442"/>
    </source>
</evidence>
<reference evidence="9 10" key="1">
    <citation type="journal article" date="2013" name="PLoS ONE">
        <title>Complete Genome Analysis of a Haemophilus parasuis Serovar 12 Strain from China.</title>
        <authorList>
            <person name="Li Y."/>
            <person name="Kwok A.H."/>
            <person name="Jiang J."/>
            <person name="Zou Y."/>
            <person name="Zheng F."/>
            <person name="Chen P."/>
            <person name="Hou C."/>
            <person name="Leung F.C."/>
            <person name="Jiang P."/>
        </authorList>
    </citation>
    <scope>NUCLEOTIDE SEQUENCE [LARGE SCALE GENOMIC DNA]</scope>
    <source>
        <strain evidence="9 10">ZJ0906</strain>
    </source>
</reference>
<dbReference type="Gene3D" id="3.30.1300.30">
    <property type="entry name" value="GSPII I/J protein-like"/>
    <property type="match status" value="1"/>
</dbReference>
<dbReference type="KEGG" id="hpaz:K756_07155"/>
<evidence type="ECO:0000259" key="8">
    <source>
        <dbReference type="Pfam" id="PF03895"/>
    </source>
</evidence>
<dbReference type="Pfam" id="PF03895">
    <property type="entry name" value="YadA_anchor"/>
    <property type="match status" value="1"/>
</dbReference>
<proteinExistence type="predicted"/>
<evidence type="ECO:0000313" key="10">
    <source>
        <dbReference type="Proteomes" id="UP000014672"/>
    </source>
</evidence>
<dbReference type="EMBL" id="CP005384">
    <property type="protein sequence ID" value="AGO16589.1"/>
    <property type="molecule type" value="Genomic_DNA"/>
</dbReference>
<evidence type="ECO:0000256" key="5">
    <source>
        <dbReference type="ARBA" id="ARBA00022729"/>
    </source>
</evidence>
<protein>
    <recommendedName>
        <fullName evidence="8">Trimeric autotransporter adhesin YadA-like C-terminal membrane anchor domain-containing protein</fullName>
    </recommendedName>
</protein>
<keyword evidence="3" id="KW-1134">Transmembrane beta strand</keyword>
<accession>A0A806J4P0</accession>
<keyword evidence="4" id="KW-0812">Transmembrane</keyword>
<dbReference type="InterPro" id="IPR005594">
    <property type="entry name" value="YadA_C"/>
</dbReference>
<dbReference type="GO" id="GO:0009279">
    <property type="term" value="C:cell outer membrane"/>
    <property type="evidence" value="ECO:0007669"/>
    <property type="project" value="UniProtKB-SubCell"/>
</dbReference>
<keyword evidence="6" id="KW-0472">Membrane</keyword>
<comment type="subcellular location">
    <subcellularLocation>
        <location evidence="2">Cell outer membrane</location>
    </subcellularLocation>
    <subcellularLocation>
        <location evidence="1">Cell surface</location>
    </subcellularLocation>
</comment>
<evidence type="ECO:0000256" key="6">
    <source>
        <dbReference type="ARBA" id="ARBA00023136"/>
    </source>
</evidence>
<dbReference type="AlphaFoldDB" id="A0A806J4P0"/>
<gene>
    <name evidence="9" type="ORF">K756_07155</name>
</gene>